<dbReference type="SUPFAM" id="SSF46689">
    <property type="entry name" value="Homeodomain-like"/>
    <property type="match status" value="1"/>
</dbReference>
<evidence type="ECO:0000259" key="5">
    <source>
        <dbReference type="Pfam" id="PF16925"/>
    </source>
</evidence>
<dbReference type="InterPro" id="IPR001647">
    <property type="entry name" value="HTH_TetR"/>
</dbReference>
<dbReference type="InterPro" id="IPR009057">
    <property type="entry name" value="Homeodomain-like_sf"/>
</dbReference>
<dbReference type="Proteomes" id="UP000199310">
    <property type="component" value="Unassembled WGS sequence"/>
</dbReference>
<dbReference type="GO" id="GO:0003677">
    <property type="term" value="F:DNA binding"/>
    <property type="evidence" value="ECO:0007669"/>
    <property type="project" value="UniProtKB-KW"/>
</dbReference>
<evidence type="ECO:0000259" key="4">
    <source>
        <dbReference type="Pfam" id="PF00440"/>
    </source>
</evidence>
<evidence type="ECO:0000256" key="3">
    <source>
        <dbReference type="ARBA" id="ARBA00023163"/>
    </source>
</evidence>
<dbReference type="Pfam" id="PF16925">
    <property type="entry name" value="TetR_C_13"/>
    <property type="match status" value="1"/>
</dbReference>
<feature type="domain" description="Tetracyclin repressor-like C-terminal" evidence="5">
    <location>
        <begin position="93"/>
        <end position="179"/>
    </location>
</feature>
<dbReference type="Gene3D" id="1.10.10.60">
    <property type="entry name" value="Homeodomain-like"/>
    <property type="match status" value="1"/>
</dbReference>
<evidence type="ECO:0000313" key="7">
    <source>
        <dbReference type="Proteomes" id="UP000199310"/>
    </source>
</evidence>
<evidence type="ECO:0000256" key="1">
    <source>
        <dbReference type="ARBA" id="ARBA00023015"/>
    </source>
</evidence>
<protein>
    <submittedName>
        <fullName evidence="6">Transcriptional regulator, TetR family</fullName>
    </submittedName>
</protein>
<dbReference type="Pfam" id="PF00440">
    <property type="entry name" value="TetR_N"/>
    <property type="match status" value="1"/>
</dbReference>
<dbReference type="InterPro" id="IPR011075">
    <property type="entry name" value="TetR_C"/>
</dbReference>
<dbReference type="AlphaFoldDB" id="A0A1I0S9Y8"/>
<dbReference type="Gene3D" id="1.10.357.10">
    <property type="entry name" value="Tetracycline Repressor, domain 2"/>
    <property type="match status" value="1"/>
</dbReference>
<keyword evidence="7" id="KW-1185">Reference proteome</keyword>
<keyword evidence="1" id="KW-0805">Transcription regulation</keyword>
<keyword evidence="2" id="KW-0238">DNA-binding</keyword>
<dbReference type="InterPro" id="IPR036271">
    <property type="entry name" value="Tet_transcr_reg_TetR-rel_C_sf"/>
</dbReference>
<organism evidence="6 7">
    <name type="scientific">Chitinophaga arvensicola</name>
    <dbReference type="NCBI Taxonomy" id="29529"/>
    <lineage>
        <taxon>Bacteria</taxon>
        <taxon>Pseudomonadati</taxon>
        <taxon>Bacteroidota</taxon>
        <taxon>Chitinophagia</taxon>
        <taxon>Chitinophagales</taxon>
        <taxon>Chitinophagaceae</taxon>
        <taxon>Chitinophaga</taxon>
    </lineage>
</organism>
<keyword evidence="3" id="KW-0804">Transcription</keyword>
<accession>A0A1I0S9Y8</accession>
<dbReference type="PANTHER" id="PTHR47506:SF1">
    <property type="entry name" value="HTH-TYPE TRANSCRIPTIONAL REGULATOR YJDC"/>
    <property type="match status" value="1"/>
</dbReference>
<dbReference type="STRING" id="29529.SAMN04488122_5331"/>
<evidence type="ECO:0000313" key="6">
    <source>
        <dbReference type="EMBL" id="SEW53085.1"/>
    </source>
</evidence>
<dbReference type="OrthoDB" id="9795242at2"/>
<gene>
    <name evidence="6" type="ORF">SAMN04488122_5331</name>
</gene>
<reference evidence="7" key="1">
    <citation type="submission" date="2016-10" db="EMBL/GenBank/DDBJ databases">
        <authorList>
            <person name="Varghese N."/>
            <person name="Submissions S."/>
        </authorList>
    </citation>
    <scope>NUCLEOTIDE SEQUENCE [LARGE SCALE GENOMIC DNA]</scope>
    <source>
        <strain evidence="7">DSM 3695</strain>
    </source>
</reference>
<evidence type="ECO:0000256" key="2">
    <source>
        <dbReference type="ARBA" id="ARBA00023125"/>
    </source>
</evidence>
<dbReference type="EMBL" id="FOJG01000002">
    <property type="protein sequence ID" value="SEW53085.1"/>
    <property type="molecule type" value="Genomic_DNA"/>
</dbReference>
<sequence>MKGRPTIYDNREVVEKAQKVFWTRGFTATSLEEVLTAMGIGSGSFYNAFKGGKKELFSKAIQQRREAFNEFKAALDQSDAPMELIKDFFRSIARADRQTHLQGCLIVNTVVEMASLDAELEEEAVTILKEVEQMYTKAIRKAQKNGTLKNQTDPVILGRYLITLWNGMNVTRRMYPDNKILLKQIEMQLEILS</sequence>
<name>A0A1I0S9Y8_9BACT</name>
<dbReference type="PANTHER" id="PTHR47506">
    <property type="entry name" value="TRANSCRIPTIONAL REGULATORY PROTEIN"/>
    <property type="match status" value="1"/>
</dbReference>
<dbReference type="RefSeq" id="WP_089900186.1">
    <property type="nucleotide sequence ID" value="NZ_FOJG01000002.1"/>
</dbReference>
<dbReference type="SUPFAM" id="SSF48498">
    <property type="entry name" value="Tetracyclin repressor-like, C-terminal domain"/>
    <property type="match status" value="1"/>
</dbReference>
<feature type="domain" description="HTH tetR-type" evidence="4">
    <location>
        <begin position="15"/>
        <end position="58"/>
    </location>
</feature>
<proteinExistence type="predicted"/>